<dbReference type="RefSeq" id="WP_053413066.1">
    <property type="nucleotide sequence ID" value="NZ_CP006841.1"/>
</dbReference>
<evidence type="ECO:0000256" key="2">
    <source>
        <dbReference type="SAM" id="MobiDB-lite"/>
    </source>
</evidence>
<dbReference type="GO" id="GO:0008745">
    <property type="term" value="F:N-acetylmuramoyl-L-alanine amidase activity"/>
    <property type="evidence" value="ECO:0007669"/>
    <property type="project" value="InterPro"/>
</dbReference>
<dbReference type="PROSITE" id="PS51318">
    <property type="entry name" value="TAT"/>
    <property type="match status" value="1"/>
</dbReference>
<dbReference type="STRING" id="1408189.CLAC_11940"/>
<feature type="domain" description="Peptidoglycan recognition protein family" evidence="4">
    <location>
        <begin position="231"/>
        <end position="379"/>
    </location>
</feature>
<dbReference type="InterPro" id="IPR006311">
    <property type="entry name" value="TAT_signal"/>
</dbReference>
<dbReference type="SUPFAM" id="SSF55846">
    <property type="entry name" value="N-acetylmuramoyl-L-alanine amidase-like"/>
    <property type="match status" value="1"/>
</dbReference>
<dbReference type="Proteomes" id="UP000058446">
    <property type="component" value="Chromosome"/>
</dbReference>
<evidence type="ECO:0000313" key="5">
    <source>
        <dbReference type="EMBL" id="ALA68272.1"/>
    </source>
</evidence>
<dbReference type="PATRIC" id="fig|1408189.4.peg.2408"/>
<accession>A0A0K2H2M5</accession>
<dbReference type="SMART" id="SM00701">
    <property type="entry name" value="PGRP"/>
    <property type="match status" value="1"/>
</dbReference>
<dbReference type="GO" id="GO:0009253">
    <property type="term" value="P:peptidoglycan catabolic process"/>
    <property type="evidence" value="ECO:0007669"/>
    <property type="project" value="InterPro"/>
</dbReference>
<evidence type="ECO:0000256" key="1">
    <source>
        <dbReference type="ARBA" id="ARBA00007553"/>
    </source>
</evidence>
<dbReference type="SMART" id="SM00644">
    <property type="entry name" value="Ami_2"/>
    <property type="match status" value="1"/>
</dbReference>
<dbReference type="InterPro" id="IPR036505">
    <property type="entry name" value="Amidase/PGRP_sf"/>
</dbReference>
<protein>
    <recommendedName>
        <fullName evidence="7">N-acetylmuramoyl-L-alanine amidase</fullName>
    </recommendedName>
</protein>
<name>A0A0K2H2M5_9CORY</name>
<dbReference type="EMBL" id="CP006841">
    <property type="protein sequence ID" value="ALA68272.1"/>
    <property type="molecule type" value="Genomic_DNA"/>
</dbReference>
<sequence length="500" mass="51800">MPTRRRITAPSMGRRTFLYGLAATAAAAPLASWGIRQAPTLVESSGAAPIAARLSTAPLADSVTMLIDDAAVGTQSIADALHPLRGFVKDITRDEPFSQFALTWPGELNLELYVRAEREDGTFGPWFHADSHGPMGGNTNASGTELLFIEPTRRVQVSTMGLNLLEGLDPSGIVGLDRLDLKTLGQNLEGLLTGAAAQALNSVEAVFVDGLAQPGDAITPIAYDSPIAGAPKVISRAGWGADESIRGLDPSSYSTFKGSTIHHTAGSNNYTESQAAGVVRGIYAYHAKTLGWGDVGYNALVDKFGNIYEGRYGGLDKNIEGAHAGGFNDGTFGISVLGNYDQQPIPAAAVAALGEMVGWRMKVAGVDPMSTATLTSAGFSRARYSAGESVSLPAIFGHRDTGYTSCPGNLGYQQMDDIRAAAKAKFDGGSVAPAPGEDSGNGTAAESSDASATPNAADTTGTAAETSAVPQPAEAIQQFITEGLPANPTQVAQAFFAPQS</sequence>
<dbReference type="CDD" id="cd06583">
    <property type="entry name" value="PGRP"/>
    <property type="match status" value="1"/>
</dbReference>
<feature type="region of interest" description="Disordered" evidence="2">
    <location>
        <begin position="427"/>
        <end position="477"/>
    </location>
</feature>
<gene>
    <name evidence="5" type="ORF">CLAC_11940</name>
</gene>
<evidence type="ECO:0000259" key="4">
    <source>
        <dbReference type="SMART" id="SM00701"/>
    </source>
</evidence>
<dbReference type="InterPro" id="IPR006619">
    <property type="entry name" value="PGRP_domain_met/bac"/>
</dbReference>
<proteinExistence type="inferred from homology"/>
<dbReference type="Pfam" id="PF01510">
    <property type="entry name" value="Amidase_2"/>
    <property type="match status" value="1"/>
</dbReference>
<dbReference type="OrthoDB" id="514320at2"/>
<evidence type="ECO:0008006" key="7">
    <source>
        <dbReference type="Google" id="ProtNLM"/>
    </source>
</evidence>
<dbReference type="GO" id="GO:0008270">
    <property type="term" value="F:zinc ion binding"/>
    <property type="evidence" value="ECO:0007669"/>
    <property type="project" value="InterPro"/>
</dbReference>
<reference evidence="5 6" key="1">
    <citation type="submission" date="2013-10" db="EMBL/GenBank/DDBJ databases">
        <title>Complete genome sequence of Corynebacterium lactis DSM 45799(T), isolated from raw cow milk.</title>
        <authorList>
            <person name="Ruckert C."/>
            <person name="Albersmeier A."/>
            <person name="Lipski A."/>
            <person name="Kalinowski J."/>
        </authorList>
    </citation>
    <scope>NUCLEOTIDE SEQUENCE [LARGE SCALE GENOMIC DNA]</scope>
    <source>
        <strain evidence="5 6">RW2-5</strain>
    </source>
</reference>
<dbReference type="Gene3D" id="3.40.80.10">
    <property type="entry name" value="Peptidoglycan recognition protein-like"/>
    <property type="match status" value="1"/>
</dbReference>
<dbReference type="InterPro" id="IPR015510">
    <property type="entry name" value="PGRP"/>
</dbReference>
<dbReference type="KEGG" id="clw:CLAC_11940"/>
<comment type="similarity">
    <text evidence="1">Belongs to the N-acetylmuramoyl-L-alanine amidase 2 family.</text>
</comment>
<dbReference type="PANTHER" id="PTHR11022:SF41">
    <property type="entry name" value="PEPTIDOGLYCAN-RECOGNITION PROTEIN LC-RELATED"/>
    <property type="match status" value="1"/>
</dbReference>
<evidence type="ECO:0000313" key="6">
    <source>
        <dbReference type="Proteomes" id="UP000058446"/>
    </source>
</evidence>
<evidence type="ECO:0000259" key="3">
    <source>
        <dbReference type="SMART" id="SM00644"/>
    </source>
</evidence>
<dbReference type="InterPro" id="IPR002502">
    <property type="entry name" value="Amidase_domain"/>
</dbReference>
<organism evidence="5 6">
    <name type="scientific">Corynebacterium lactis RW2-5</name>
    <dbReference type="NCBI Taxonomy" id="1408189"/>
    <lineage>
        <taxon>Bacteria</taxon>
        <taxon>Bacillati</taxon>
        <taxon>Actinomycetota</taxon>
        <taxon>Actinomycetes</taxon>
        <taxon>Mycobacteriales</taxon>
        <taxon>Corynebacteriaceae</taxon>
        <taxon>Corynebacterium</taxon>
    </lineage>
</organism>
<feature type="compositionally biased region" description="Polar residues" evidence="2">
    <location>
        <begin position="440"/>
        <end position="469"/>
    </location>
</feature>
<dbReference type="PANTHER" id="PTHR11022">
    <property type="entry name" value="PEPTIDOGLYCAN RECOGNITION PROTEIN"/>
    <property type="match status" value="1"/>
</dbReference>
<dbReference type="AlphaFoldDB" id="A0A0K2H2M5"/>
<feature type="domain" description="N-acetylmuramoyl-L-alanine amidase" evidence="3">
    <location>
        <begin position="243"/>
        <end position="408"/>
    </location>
</feature>
<keyword evidence="6" id="KW-1185">Reference proteome</keyword>